<gene>
    <name evidence="2" type="ORF">Y69_0100</name>
</gene>
<proteinExistence type="predicted"/>
<organism evidence="2">
    <name type="scientific">Yersinia enterocolitica</name>
    <dbReference type="NCBI Taxonomy" id="630"/>
    <lineage>
        <taxon>Bacteria</taxon>
        <taxon>Pseudomonadati</taxon>
        <taxon>Pseudomonadota</taxon>
        <taxon>Gammaproteobacteria</taxon>
        <taxon>Enterobacterales</taxon>
        <taxon>Yersiniaceae</taxon>
        <taxon>Yersinia</taxon>
    </lineage>
</organism>
<protein>
    <submittedName>
        <fullName evidence="2">Putative outer membrane protein</fullName>
    </submittedName>
</protein>
<evidence type="ECO:0000256" key="1">
    <source>
        <dbReference type="SAM" id="Phobius"/>
    </source>
</evidence>
<reference evidence="2" key="1">
    <citation type="submission" date="2009-04" db="EMBL/GenBank/DDBJ databases">
        <title>Novel enterobacterial integrative and conjugative elements (ICEs), including a mobilisable relateive of SPI-7.</title>
        <authorList>
            <person name="Seth-Smith H.M."/>
        </authorList>
    </citation>
    <scope>NUCLEOTIDE SEQUENCE</scope>
    <source>
        <strain evidence="2">Y69</strain>
    </source>
</reference>
<keyword evidence="1" id="KW-0812">Transmembrane</keyword>
<name>F2Q810_YEREN</name>
<sequence length="103" mass="11970">MTGRFALSAAVVLILIMALFLGAGILFERDPTGHQVRNWLIDSRYGLFIWRLMLYSVLAWLWFNMVRPKTLEKAPDDLLLRLEWMSVTLILLIELAVWRPVLA</sequence>
<dbReference type="EMBL" id="FN298493">
    <property type="protein sequence ID" value="CAX67737.1"/>
    <property type="molecule type" value="Genomic_DNA"/>
</dbReference>
<keyword evidence="1" id="KW-1133">Transmembrane helix</keyword>
<keyword evidence="1" id="KW-0472">Membrane</keyword>
<feature type="transmembrane region" description="Helical" evidence="1">
    <location>
        <begin position="78"/>
        <end position="98"/>
    </location>
</feature>
<feature type="transmembrane region" description="Helical" evidence="1">
    <location>
        <begin position="47"/>
        <end position="66"/>
    </location>
</feature>
<feature type="transmembrane region" description="Helical" evidence="1">
    <location>
        <begin position="7"/>
        <end position="27"/>
    </location>
</feature>
<evidence type="ECO:0000313" key="2">
    <source>
        <dbReference type="EMBL" id="CAX67737.1"/>
    </source>
</evidence>
<dbReference type="AlphaFoldDB" id="F2Q810"/>
<accession>F2Q810</accession>